<dbReference type="Proteomes" id="UP000482800">
    <property type="component" value="Unassembled WGS sequence"/>
</dbReference>
<dbReference type="InterPro" id="IPR036388">
    <property type="entry name" value="WH-like_DNA-bd_sf"/>
</dbReference>
<dbReference type="GO" id="GO:0006950">
    <property type="term" value="P:response to stress"/>
    <property type="evidence" value="ECO:0007669"/>
    <property type="project" value="TreeGrafter"/>
</dbReference>
<dbReference type="PANTHER" id="PTHR33164:SF104">
    <property type="entry name" value="TRANSCRIPTIONAL REGULATORY PROTEIN"/>
    <property type="match status" value="1"/>
</dbReference>
<sequence length="173" mass="19022">MVGVTRPPDDSVDRIVRAWAARDPQLDASPLEVVGRLLLCAQHCEREILAALAEFELSFADFDVINTLRRRADPDGTNPTDLARSSLITSGAMTARLNRLESAGLIERTPDAADRRAVRVRLTPGGERLAERALVAVLAADERFLDPLGRRQREALAGTLKDLLLPHEDAQPR</sequence>
<dbReference type="EMBL" id="BLPF01000005">
    <property type="protein sequence ID" value="GFJ86250.1"/>
    <property type="molecule type" value="Genomic_DNA"/>
</dbReference>
<reference evidence="2 3" key="2">
    <citation type="submission" date="2020-03" db="EMBL/GenBank/DDBJ databases">
        <authorList>
            <person name="Ichikawa N."/>
            <person name="Kimura A."/>
            <person name="Kitahashi Y."/>
            <person name="Uohara A."/>
        </authorList>
    </citation>
    <scope>NUCLEOTIDE SEQUENCE [LARGE SCALE GENOMIC DNA]</scope>
    <source>
        <strain evidence="2 3">NBRC 108639</strain>
    </source>
</reference>
<name>A0A6V8KS53_9ACTN</name>
<dbReference type="InterPro" id="IPR000835">
    <property type="entry name" value="HTH_MarR-typ"/>
</dbReference>
<dbReference type="PROSITE" id="PS50995">
    <property type="entry name" value="HTH_MARR_2"/>
    <property type="match status" value="1"/>
</dbReference>
<protein>
    <submittedName>
        <fullName evidence="2">MarR family transcriptional regulator</fullName>
    </submittedName>
</protein>
<evidence type="ECO:0000313" key="3">
    <source>
        <dbReference type="Proteomes" id="UP000482800"/>
    </source>
</evidence>
<dbReference type="SUPFAM" id="SSF46785">
    <property type="entry name" value="Winged helix' DNA-binding domain"/>
    <property type="match status" value="1"/>
</dbReference>
<dbReference type="Pfam" id="PF12802">
    <property type="entry name" value="MarR_2"/>
    <property type="match status" value="1"/>
</dbReference>
<gene>
    <name evidence="2" type="ORF">Phou_104300</name>
</gene>
<dbReference type="AlphaFoldDB" id="A0A6V8KS53"/>
<dbReference type="GO" id="GO:0003700">
    <property type="term" value="F:DNA-binding transcription factor activity"/>
    <property type="evidence" value="ECO:0007669"/>
    <property type="project" value="InterPro"/>
</dbReference>
<comment type="caution">
    <text evidence="2">The sequence shown here is derived from an EMBL/GenBank/DDBJ whole genome shotgun (WGS) entry which is preliminary data.</text>
</comment>
<proteinExistence type="predicted"/>
<dbReference type="InterPro" id="IPR039422">
    <property type="entry name" value="MarR/SlyA-like"/>
</dbReference>
<evidence type="ECO:0000259" key="1">
    <source>
        <dbReference type="PROSITE" id="PS50995"/>
    </source>
</evidence>
<reference evidence="2 3" key="1">
    <citation type="submission" date="2020-03" db="EMBL/GenBank/DDBJ databases">
        <title>Whole genome shotgun sequence of Phytohabitans houttuyneae NBRC 108639.</title>
        <authorList>
            <person name="Komaki H."/>
            <person name="Tamura T."/>
        </authorList>
    </citation>
    <scope>NUCLEOTIDE SEQUENCE [LARGE SCALE GENOMIC DNA]</scope>
    <source>
        <strain evidence="2 3">NBRC 108639</strain>
    </source>
</reference>
<keyword evidence="3" id="KW-1185">Reference proteome</keyword>
<dbReference type="SMART" id="SM00347">
    <property type="entry name" value="HTH_MARR"/>
    <property type="match status" value="1"/>
</dbReference>
<feature type="domain" description="HTH marR-type" evidence="1">
    <location>
        <begin position="30"/>
        <end position="165"/>
    </location>
</feature>
<evidence type="ECO:0000313" key="2">
    <source>
        <dbReference type="EMBL" id="GFJ86250.1"/>
    </source>
</evidence>
<dbReference type="InterPro" id="IPR036390">
    <property type="entry name" value="WH_DNA-bd_sf"/>
</dbReference>
<accession>A0A6V8KS53</accession>
<dbReference type="PRINTS" id="PR00598">
    <property type="entry name" value="HTHMARR"/>
</dbReference>
<organism evidence="2 3">
    <name type="scientific">Phytohabitans houttuyneae</name>
    <dbReference type="NCBI Taxonomy" id="1076126"/>
    <lineage>
        <taxon>Bacteria</taxon>
        <taxon>Bacillati</taxon>
        <taxon>Actinomycetota</taxon>
        <taxon>Actinomycetes</taxon>
        <taxon>Micromonosporales</taxon>
        <taxon>Micromonosporaceae</taxon>
    </lineage>
</organism>
<dbReference type="Gene3D" id="1.10.10.10">
    <property type="entry name" value="Winged helix-like DNA-binding domain superfamily/Winged helix DNA-binding domain"/>
    <property type="match status" value="1"/>
</dbReference>
<dbReference type="PANTHER" id="PTHR33164">
    <property type="entry name" value="TRANSCRIPTIONAL REGULATOR, MARR FAMILY"/>
    <property type="match status" value="1"/>
</dbReference>